<feature type="region of interest" description="Disordered" evidence="1">
    <location>
        <begin position="180"/>
        <end position="245"/>
    </location>
</feature>
<proteinExistence type="predicted"/>
<gene>
    <name evidence="2" type="ORF">Adt_31326</name>
</gene>
<evidence type="ECO:0000313" key="2">
    <source>
        <dbReference type="EMBL" id="KAL2486570.1"/>
    </source>
</evidence>
<dbReference type="AlphaFoldDB" id="A0ABD1RDT2"/>
<name>A0ABD1RDT2_9LAMI</name>
<organism evidence="2 3">
    <name type="scientific">Abeliophyllum distichum</name>
    <dbReference type="NCBI Taxonomy" id="126358"/>
    <lineage>
        <taxon>Eukaryota</taxon>
        <taxon>Viridiplantae</taxon>
        <taxon>Streptophyta</taxon>
        <taxon>Embryophyta</taxon>
        <taxon>Tracheophyta</taxon>
        <taxon>Spermatophyta</taxon>
        <taxon>Magnoliopsida</taxon>
        <taxon>eudicotyledons</taxon>
        <taxon>Gunneridae</taxon>
        <taxon>Pentapetalae</taxon>
        <taxon>asterids</taxon>
        <taxon>lamiids</taxon>
        <taxon>Lamiales</taxon>
        <taxon>Oleaceae</taxon>
        <taxon>Forsythieae</taxon>
        <taxon>Abeliophyllum</taxon>
    </lineage>
</organism>
<feature type="compositionally biased region" description="Basic residues" evidence="1">
    <location>
        <begin position="312"/>
        <end position="322"/>
    </location>
</feature>
<feature type="compositionally biased region" description="Polar residues" evidence="1">
    <location>
        <begin position="180"/>
        <end position="206"/>
    </location>
</feature>
<evidence type="ECO:0000256" key="1">
    <source>
        <dbReference type="SAM" id="MobiDB-lite"/>
    </source>
</evidence>
<evidence type="ECO:0000313" key="3">
    <source>
        <dbReference type="Proteomes" id="UP001604336"/>
    </source>
</evidence>
<feature type="compositionally biased region" description="Polar residues" evidence="1">
    <location>
        <begin position="224"/>
        <end position="245"/>
    </location>
</feature>
<keyword evidence="3" id="KW-1185">Reference proteome</keyword>
<feature type="compositionally biased region" description="Polar residues" evidence="1">
    <location>
        <begin position="62"/>
        <end position="95"/>
    </location>
</feature>
<feature type="compositionally biased region" description="Polar residues" evidence="1">
    <location>
        <begin position="294"/>
        <end position="308"/>
    </location>
</feature>
<sequence>MIRTCNPRACDIGTSLAQVPLPPGLGTHTTCSIQRNEPRSSASPTGTRHSACSIQRNEHRSSASPTGTRHSACSIQRNEPRSSASPTGTRQSQLVPSKGMSLAQVPLPPRLGIHTACFIQRNEPRSSASPTGTRQSLNLLHSKERASLKCLSHRDSALTQLVPSKGMSLTQVPLPLGLGNHSTCSIQRNEPRSSASPTGTRQSQLVPSKGMSLAQVPLPPGLGTHTSYSIQMNEPRSSASPTGTRQSLNLLHSKLRASLKCLSHRDSTLTQLVLSKGMSLAQVPLPLGLDNHSTCSIQRNEPRSSASPIGTRHSHSLFHPKE</sequence>
<accession>A0ABD1RDT2</accession>
<feature type="region of interest" description="Disordered" evidence="1">
    <location>
        <begin position="19"/>
        <end position="105"/>
    </location>
</feature>
<feature type="compositionally biased region" description="Polar residues" evidence="1">
    <location>
        <begin position="27"/>
        <end position="55"/>
    </location>
</feature>
<feature type="region of interest" description="Disordered" evidence="1">
    <location>
        <begin position="294"/>
        <end position="322"/>
    </location>
</feature>
<dbReference type="EMBL" id="JBFOLK010000009">
    <property type="protein sequence ID" value="KAL2486570.1"/>
    <property type="molecule type" value="Genomic_DNA"/>
</dbReference>
<reference evidence="3" key="1">
    <citation type="submission" date="2024-07" db="EMBL/GenBank/DDBJ databases">
        <title>Two chromosome-level genome assemblies of Korean endemic species Abeliophyllum distichum and Forsythia ovata (Oleaceae).</title>
        <authorList>
            <person name="Jang H."/>
        </authorList>
    </citation>
    <scope>NUCLEOTIDE SEQUENCE [LARGE SCALE GENOMIC DNA]</scope>
</reference>
<protein>
    <submittedName>
        <fullName evidence="2">Uncharacterized protein</fullName>
    </submittedName>
</protein>
<dbReference type="Proteomes" id="UP001604336">
    <property type="component" value="Unassembled WGS sequence"/>
</dbReference>
<comment type="caution">
    <text evidence="2">The sequence shown here is derived from an EMBL/GenBank/DDBJ whole genome shotgun (WGS) entry which is preliminary data.</text>
</comment>